<feature type="domain" description="Penicillin-binding protein transpeptidase" evidence="3">
    <location>
        <begin position="2"/>
        <end position="100"/>
    </location>
</feature>
<dbReference type="PANTHER" id="PTHR30627:SF1">
    <property type="entry name" value="PEPTIDOGLYCAN D,D-TRANSPEPTIDASE FTSI"/>
    <property type="match status" value="1"/>
</dbReference>
<dbReference type="Proteomes" id="UP000324996">
    <property type="component" value="Unassembled WGS sequence"/>
</dbReference>
<comment type="subcellular location">
    <subcellularLocation>
        <location evidence="1">Membrane</location>
    </subcellularLocation>
</comment>
<keyword evidence="5" id="KW-1185">Reference proteome</keyword>
<comment type="caution">
    <text evidence="4">The sequence shown here is derived from an EMBL/GenBank/DDBJ whole genome shotgun (WGS) entry which is preliminary data.</text>
</comment>
<dbReference type="Pfam" id="PF00905">
    <property type="entry name" value="Transpeptidase"/>
    <property type="match status" value="1"/>
</dbReference>
<dbReference type="Gene3D" id="3.30.450.330">
    <property type="match status" value="1"/>
</dbReference>
<dbReference type="InterPro" id="IPR012338">
    <property type="entry name" value="Beta-lactam/transpept-like"/>
</dbReference>
<dbReference type="InterPro" id="IPR050515">
    <property type="entry name" value="Beta-lactam/transpept"/>
</dbReference>
<dbReference type="EMBL" id="BKCN01000007">
    <property type="protein sequence ID" value="GER04021.1"/>
    <property type="molecule type" value="Genomic_DNA"/>
</dbReference>
<accession>A0A5A7N6T0</accession>
<dbReference type="GO" id="GO:0005886">
    <property type="term" value="C:plasma membrane"/>
    <property type="evidence" value="ECO:0007669"/>
    <property type="project" value="TreeGrafter"/>
</dbReference>
<dbReference type="GO" id="GO:0071555">
    <property type="term" value="P:cell wall organization"/>
    <property type="evidence" value="ECO:0007669"/>
    <property type="project" value="TreeGrafter"/>
</dbReference>
<gene>
    <name evidence="4" type="ORF">JCM17846_17030</name>
</gene>
<dbReference type="RefSeq" id="WP_313980460.1">
    <property type="nucleotide sequence ID" value="NZ_BKCN01000007.1"/>
</dbReference>
<dbReference type="GO" id="GO:0008658">
    <property type="term" value="F:penicillin binding"/>
    <property type="evidence" value="ECO:0007669"/>
    <property type="project" value="InterPro"/>
</dbReference>
<reference evidence="4 5" key="1">
    <citation type="submission" date="2019-09" db="EMBL/GenBank/DDBJ databases">
        <title>NBRP : Genome information of microbial organism related human and environment.</title>
        <authorList>
            <person name="Hattori M."/>
            <person name="Oshima K."/>
            <person name="Inaba H."/>
            <person name="Suda W."/>
            <person name="Sakamoto M."/>
            <person name="Iino T."/>
            <person name="Kitahara M."/>
            <person name="Oshida Y."/>
            <person name="Iida T."/>
            <person name="Kudo T."/>
            <person name="Itoh T."/>
            <person name="Ohkuma M."/>
        </authorList>
    </citation>
    <scope>NUCLEOTIDE SEQUENCE [LARGE SCALE GENOMIC DNA]</scope>
    <source>
        <strain evidence="4 5">Q-1</strain>
    </source>
</reference>
<evidence type="ECO:0000256" key="2">
    <source>
        <dbReference type="ARBA" id="ARBA00023136"/>
    </source>
</evidence>
<organism evidence="4 5">
    <name type="scientific">Iodidimonas nitroreducens</name>
    <dbReference type="NCBI Taxonomy" id="1236968"/>
    <lineage>
        <taxon>Bacteria</taxon>
        <taxon>Pseudomonadati</taxon>
        <taxon>Pseudomonadota</taxon>
        <taxon>Alphaproteobacteria</taxon>
        <taxon>Iodidimonadales</taxon>
        <taxon>Iodidimonadaceae</taxon>
        <taxon>Iodidimonas</taxon>
    </lineage>
</organism>
<dbReference type="SUPFAM" id="SSF56601">
    <property type="entry name" value="beta-lactamase/transpeptidase-like"/>
    <property type="match status" value="1"/>
</dbReference>
<sequence length="134" mass="14423">MISEKTSATLRTLMRLVVQKGTAQQADVPGYRVGGKTGTAEKAVGGGYARKALLSSFAGIFPMDDPRYLVFVMIDEPQGIKSTWNYAGGGWTAAPTVADVILRIAPLLGVRPHEEDNGPFQQAAFVIEDSRKKP</sequence>
<evidence type="ECO:0000256" key="1">
    <source>
        <dbReference type="ARBA" id="ARBA00004370"/>
    </source>
</evidence>
<evidence type="ECO:0000313" key="5">
    <source>
        <dbReference type="Proteomes" id="UP000324996"/>
    </source>
</evidence>
<dbReference type="AlphaFoldDB" id="A0A5A7N6T0"/>
<name>A0A5A7N6T0_9PROT</name>
<dbReference type="PANTHER" id="PTHR30627">
    <property type="entry name" value="PEPTIDOGLYCAN D,D-TRANSPEPTIDASE"/>
    <property type="match status" value="1"/>
</dbReference>
<protein>
    <recommendedName>
        <fullName evidence="3">Penicillin-binding protein transpeptidase domain-containing protein</fullName>
    </recommendedName>
</protein>
<dbReference type="InterPro" id="IPR001460">
    <property type="entry name" value="PCN-bd_Tpept"/>
</dbReference>
<keyword evidence="2" id="KW-0472">Membrane</keyword>
<evidence type="ECO:0000313" key="4">
    <source>
        <dbReference type="EMBL" id="GER04021.1"/>
    </source>
</evidence>
<proteinExistence type="predicted"/>
<evidence type="ECO:0000259" key="3">
    <source>
        <dbReference type="Pfam" id="PF00905"/>
    </source>
</evidence>